<proteinExistence type="predicted"/>
<dbReference type="InterPro" id="IPR011051">
    <property type="entry name" value="RmlC_Cupin_sf"/>
</dbReference>
<protein>
    <submittedName>
        <fullName evidence="1">Uncharacterized protein</fullName>
    </submittedName>
</protein>
<reference evidence="1 2" key="1">
    <citation type="submission" date="2019-09" db="EMBL/GenBank/DDBJ databases">
        <authorList>
            <person name="Depoorter E."/>
        </authorList>
    </citation>
    <scope>NUCLEOTIDE SEQUENCE [LARGE SCALE GENOMIC DNA]</scope>
    <source>
        <strain evidence="1">LMG 6863</strain>
    </source>
</reference>
<evidence type="ECO:0000313" key="1">
    <source>
        <dbReference type="EMBL" id="VWB70561.1"/>
    </source>
</evidence>
<organism evidence="1 2">
    <name type="scientific">Burkholderia lata (strain ATCC 17760 / DSM 23089 / LMG 22485 / NCIMB 9086 / R18194 / 383)</name>
    <dbReference type="NCBI Taxonomy" id="482957"/>
    <lineage>
        <taxon>Bacteria</taxon>
        <taxon>Pseudomonadati</taxon>
        <taxon>Pseudomonadota</taxon>
        <taxon>Betaproteobacteria</taxon>
        <taxon>Burkholderiales</taxon>
        <taxon>Burkholderiaceae</taxon>
        <taxon>Burkholderia</taxon>
        <taxon>Burkholderia cepacia complex</taxon>
    </lineage>
</organism>
<gene>
    <name evidence="1" type="ORF">BLA6863_03309</name>
</gene>
<dbReference type="InterPro" id="IPR014710">
    <property type="entry name" value="RmlC-like_jellyroll"/>
</dbReference>
<evidence type="ECO:0000313" key="2">
    <source>
        <dbReference type="Proteomes" id="UP000494170"/>
    </source>
</evidence>
<accession>A0A6P2LQ43</accession>
<name>A0A6P2LQ43_BURL3</name>
<dbReference type="RefSeq" id="WP_174941309.1">
    <property type="nucleotide sequence ID" value="NZ_CABVPY010000018.1"/>
</dbReference>
<dbReference type="Gene3D" id="2.60.120.10">
    <property type="entry name" value="Jelly Rolls"/>
    <property type="match status" value="1"/>
</dbReference>
<dbReference type="EMBL" id="CABVPY010000018">
    <property type="protein sequence ID" value="VWB70561.1"/>
    <property type="molecule type" value="Genomic_DNA"/>
</dbReference>
<dbReference type="SUPFAM" id="SSF51182">
    <property type="entry name" value="RmlC-like cupins"/>
    <property type="match status" value="1"/>
</dbReference>
<dbReference type="Proteomes" id="UP000494170">
    <property type="component" value="Unassembled WGS sequence"/>
</dbReference>
<dbReference type="AlphaFoldDB" id="A0A6P2LQ43"/>
<sequence>MTESTVIDLHDPALPGDMRCRVQALESQIEKMPQADCPVRHHFAPGIYAREMTIPAGVVLTGAVHRTEHLNIVSKGRITVSTDGGMRELSAPCTFVSKPGTKRVGYAHEETVWTTIHATETTDLDQLVQELTESTTEELLGGADNVQLMHERKELKR</sequence>